<dbReference type="InterPro" id="IPR051938">
    <property type="entry name" value="Apopto_cytoskel_mod"/>
</dbReference>
<dbReference type="PROSITE" id="PS00636">
    <property type="entry name" value="DNAJ_1"/>
    <property type="match status" value="1"/>
</dbReference>
<evidence type="ECO:0000256" key="2">
    <source>
        <dbReference type="SAM" id="Phobius"/>
    </source>
</evidence>
<accession>A0A7W8GB61</accession>
<dbReference type="PRINTS" id="PR00625">
    <property type="entry name" value="JDOMAIN"/>
</dbReference>
<dbReference type="InterPro" id="IPR001623">
    <property type="entry name" value="DnaJ_domain"/>
</dbReference>
<evidence type="ECO:0000313" key="4">
    <source>
        <dbReference type="EMBL" id="MBB5227218.1"/>
    </source>
</evidence>
<dbReference type="InterPro" id="IPR018253">
    <property type="entry name" value="DnaJ_domain_CS"/>
</dbReference>
<organism evidence="4 5">
    <name type="scientific">Treponema ruminis</name>
    <dbReference type="NCBI Taxonomy" id="744515"/>
    <lineage>
        <taxon>Bacteria</taxon>
        <taxon>Pseudomonadati</taxon>
        <taxon>Spirochaetota</taxon>
        <taxon>Spirochaetia</taxon>
        <taxon>Spirochaetales</taxon>
        <taxon>Treponemataceae</taxon>
        <taxon>Treponema</taxon>
    </lineage>
</organism>
<dbReference type="InterPro" id="IPR036869">
    <property type="entry name" value="J_dom_sf"/>
</dbReference>
<dbReference type="Gene3D" id="1.10.287.110">
    <property type="entry name" value="DnaJ domain"/>
    <property type="match status" value="1"/>
</dbReference>
<protein>
    <submittedName>
        <fullName evidence="4">Molecular chaperone DnaJ</fullName>
    </submittedName>
</protein>
<proteinExistence type="predicted"/>
<comment type="caution">
    <text evidence="4">The sequence shown here is derived from an EMBL/GenBank/DDBJ whole genome shotgun (WGS) entry which is preliminary data.</text>
</comment>
<keyword evidence="2" id="KW-0472">Membrane</keyword>
<feature type="domain" description="J" evidence="3">
    <location>
        <begin position="3"/>
        <end position="68"/>
    </location>
</feature>
<dbReference type="PROSITE" id="PS50076">
    <property type="entry name" value="DNAJ_2"/>
    <property type="match status" value="1"/>
</dbReference>
<sequence length="205" mass="23345">MEDLYQVLGISKTASQSEIKSAYRKLAVKYHPDKNPGDKAAEEKFKQITAAYDVLSDETKRRQYDSYGTYASSDAYGSQGTGTYGYGNYGWGQNGNWQQWHKGGWQAETQDDFNDAFNQWFNYARQNQNGENSNSAYTFYTGKSEPQTKTESLLYILRSLAILLIGVWSFMKISWFFIPFGPILSIVAVIHGFTGITRGLRKLLR</sequence>
<evidence type="ECO:0000259" key="3">
    <source>
        <dbReference type="PROSITE" id="PS50076"/>
    </source>
</evidence>
<name>A0A7W8GB61_9SPIR</name>
<dbReference type="AlphaFoldDB" id="A0A7W8GB61"/>
<dbReference type="Proteomes" id="UP000518887">
    <property type="component" value="Unassembled WGS sequence"/>
</dbReference>
<keyword evidence="1" id="KW-0143">Chaperone</keyword>
<dbReference type="CDD" id="cd06257">
    <property type="entry name" value="DnaJ"/>
    <property type="match status" value="1"/>
</dbReference>
<dbReference type="EMBL" id="JACHFQ010000009">
    <property type="protein sequence ID" value="MBB5227218.1"/>
    <property type="molecule type" value="Genomic_DNA"/>
</dbReference>
<evidence type="ECO:0000313" key="5">
    <source>
        <dbReference type="Proteomes" id="UP000518887"/>
    </source>
</evidence>
<dbReference type="SMART" id="SM00271">
    <property type="entry name" value="DnaJ"/>
    <property type="match status" value="1"/>
</dbReference>
<keyword evidence="5" id="KW-1185">Reference proteome</keyword>
<gene>
    <name evidence="4" type="ORF">HNP76_002616</name>
</gene>
<reference evidence="4 5" key="1">
    <citation type="submission" date="2020-08" db="EMBL/GenBank/DDBJ databases">
        <title>Genomic Encyclopedia of Type Strains, Phase IV (KMG-IV): sequencing the most valuable type-strain genomes for metagenomic binning, comparative biology and taxonomic classification.</title>
        <authorList>
            <person name="Goeker M."/>
        </authorList>
    </citation>
    <scope>NUCLEOTIDE SEQUENCE [LARGE SCALE GENOMIC DNA]</scope>
    <source>
        <strain evidence="4 5">DSM 103462</strain>
    </source>
</reference>
<feature type="transmembrane region" description="Helical" evidence="2">
    <location>
        <begin position="153"/>
        <end position="171"/>
    </location>
</feature>
<feature type="transmembrane region" description="Helical" evidence="2">
    <location>
        <begin position="177"/>
        <end position="196"/>
    </location>
</feature>
<dbReference type="Pfam" id="PF00226">
    <property type="entry name" value="DnaJ"/>
    <property type="match status" value="1"/>
</dbReference>
<keyword evidence="2" id="KW-1133">Transmembrane helix</keyword>
<keyword evidence="2" id="KW-0812">Transmembrane</keyword>
<dbReference type="PANTHER" id="PTHR44145:SF3">
    <property type="entry name" value="DNAJ HOMOLOG SUBFAMILY A MEMBER 3, MITOCHONDRIAL"/>
    <property type="match status" value="1"/>
</dbReference>
<dbReference type="SUPFAM" id="SSF46565">
    <property type="entry name" value="Chaperone J-domain"/>
    <property type="match status" value="1"/>
</dbReference>
<evidence type="ECO:0000256" key="1">
    <source>
        <dbReference type="ARBA" id="ARBA00023186"/>
    </source>
</evidence>
<dbReference type="PANTHER" id="PTHR44145">
    <property type="entry name" value="DNAJ HOMOLOG SUBFAMILY A MEMBER 3, MITOCHONDRIAL"/>
    <property type="match status" value="1"/>
</dbReference>